<dbReference type="AlphaFoldDB" id="Q2LXY1"/>
<gene>
    <name evidence="1" type="ORF">SYN_01617</name>
</gene>
<reference evidence="1 2" key="1">
    <citation type="journal article" date="2007" name="Proc. Natl. Acad. Sci. U.S.A.">
        <title>The genome of Syntrophus aciditrophicus: life at the thermodynamic limit of microbial growth.</title>
        <authorList>
            <person name="McInerney M.J."/>
            <person name="Rohlin L."/>
            <person name="Mouttaki H."/>
            <person name="Kim U."/>
            <person name="Krupp R.S."/>
            <person name="Rios-Hernandez L."/>
            <person name="Sieber J."/>
            <person name="Struchtemeyer C.G."/>
            <person name="Bhattacharyya A."/>
            <person name="Campbell J.W."/>
            <person name="Gunsalus R.P."/>
        </authorList>
    </citation>
    <scope>NUCLEOTIDE SEQUENCE [LARGE SCALE GENOMIC DNA]</scope>
    <source>
        <strain evidence="1 2">SB</strain>
    </source>
</reference>
<sequence>MLAGDDFQMIICIANRENFLLYNLNGLAIIDEVHSLTVIASLAAKKIFAEQPAKTRHIKPQIIV</sequence>
<dbReference type="HOGENOM" id="CLU_2866181_0_0_7"/>
<dbReference type="EMBL" id="CP000252">
    <property type="protein sequence ID" value="ABC78941.1"/>
    <property type="molecule type" value="Genomic_DNA"/>
</dbReference>
<dbReference type="InParanoid" id="Q2LXY1"/>
<organism evidence="1 2">
    <name type="scientific">Syntrophus aciditrophicus (strain SB)</name>
    <dbReference type="NCBI Taxonomy" id="56780"/>
    <lineage>
        <taxon>Bacteria</taxon>
        <taxon>Pseudomonadati</taxon>
        <taxon>Thermodesulfobacteriota</taxon>
        <taxon>Syntrophia</taxon>
        <taxon>Syntrophales</taxon>
        <taxon>Syntrophaceae</taxon>
        <taxon>Syntrophus</taxon>
    </lineage>
</organism>
<dbReference type="KEGG" id="sat:SYN_01617"/>
<name>Q2LXY1_SYNAS</name>
<accession>Q2LXY1</accession>
<evidence type="ECO:0000313" key="1">
    <source>
        <dbReference type="EMBL" id="ABC78941.1"/>
    </source>
</evidence>
<dbReference type="RefSeq" id="WP_011418955.1">
    <property type="nucleotide sequence ID" value="NC_007759.1"/>
</dbReference>
<proteinExistence type="predicted"/>
<dbReference type="STRING" id="56780.SYN_01617"/>
<protein>
    <submittedName>
        <fullName evidence="1">Hypothetical cytosolic protein</fullName>
    </submittedName>
</protein>
<keyword evidence="2" id="KW-1185">Reference proteome</keyword>
<dbReference type="Proteomes" id="UP000001933">
    <property type="component" value="Chromosome"/>
</dbReference>
<evidence type="ECO:0000313" key="2">
    <source>
        <dbReference type="Proteomes" id="UP000001933"/>
    </source>
</evidence>